<reference evidence="1" key="1">
    <citation type="submission" date="2021-01" db="EMBL/GenBank/DDBJ databases">
        <authorList>
            <person name="Corre E."/>
            <person name="Pelletier E."/>
            <person name="Niang G."/>
            <person name="Scheremetjew M."/>
            <person name="Finn R."/>
            <person name="Kale V."/>
            <person name="Holt S."/>
            <person name="Cochrane G."/>
            <person name="Meng A."/>
            <person name="Brown T."/>
            <person name="Cohen L."/>
        </authorList>
    </citation>
    <scope>NUCLEOTIDE SEQUENCE</scope>
    <source>
        <strain evidence="1">NIES-381</strain>
    </source>
</reference>
<gene>
    <name evidence="1" type="ORF">EGYM00392_LOCUS26077</name>
</gene>
<sequence>MSIVRNFVISRGIYSQVYAPPKAVVLLRSAASEVHPCVQWTPLAELLFQSTDLAAVYVFDVSDLIGELASETSSPSLGPILKPLQRSFMKVNPQEATFIAASSTCALALKLLRDDPAFVGKCVDHVVCVSPPPSLPRGKGPGLQQAATALYTSETAAQAGPPVLDPLFAEQASHVQVQGTGKEAIMRGIAEVVAAARRGGEASADGTGAAEAVALHQFQDRASQQAFVAQHNIRYSELIFTLDAASKQPIQEVVDITARVLS</sequence>
<proteinExistence type="predicted"/>
<dbReference type="AlphaFoldDB" id="A0A7S1NFK6"/>
<name>A0A7S1NFK6_9EUGL</name>
<evidence type="ECO:0000313" key="1">
    <source>
        <dbReference type="EMBL" id="CAD9014971.1"/>
    </source>
</evidence>
<accession>A0A7S1NFK6</accession>
<organism evidence="1">
    <name type="scientific">Eutreptiella gymnastica</name>
    <dbReference type="NCBI Taxonomy" id="73025"/>
    <lineage>
        <taxon>Eukaryota</taxon>
        <taxon>Discoba</taxon>
        <taxon>Euglenozoa</taxon>
        <taxon>Euglenida</taxon>
        <taxon>Spirocuta</taxon>
        <taxon>Euglenophyceae</taxon>
        <taxon>Eutreptiales</taxon>
        <taxon>Eutreptiaceae</taxon>
        <taxon>Eutreptiella</taxon>
    </lineage>
</organism>
<dbReference type="EMBL" id="HBGA01069696">
    <property type="protein sequence ID" value="CAD9014971.1"/>
    <property type="molecule type" value="Transcribed_RNA"/>
</dbReference>
<protein>
    <submittedName>
        <fullName evidence="1">Uncharacterized protein</fullName>
    </submittedName>
</protein>